<reference evidence="2 3" key="1">
    <citation type="submission" date="2024-08" db="EMBL/GenBank/DDBJ databases">
        <title>The draft genome of Apodemus speciosus.</title>
        <authorList>
            <person name="Nabeshima K."/>
            <person name="Suzuki S."/>
            <person name="Onuma M."/>
        </authorList>
    </citation>
    <scope>NUCLEOTIDE SEQUENCE [LARGE SCALE GENOMIC DNA]</scope>
    <source>
        <strain evidence="2">IB14-021</strain>
    </source>
</reference>
<dbReference type="PROSITE" id="PS50824">
    <property type="entry name" value="DAPIN"/>
    <property type="match status" value="1"/>
</dbReference>
<keyword evidence="3" id="KW-1185">Reference proteome</keyword>
<dbReference type="Gene3D" id="1.10.533.10">
    <property type="entry name" value="Death Domain, Fas"/>
    <property type="match status" value="1"/>
</dbReference>
<dbReference type="PANTHER" id="PTHR45690">
    <property type="entry name" value="NACHT, LRR AND PYD DOMAINS-CONTAINING PROTEIN 12"/>
    <property type="match status" value="1"/>
</dbReference>
<dbReference type="PANTHER" id="PTHR45690:SF6">
    <property type="entry name" value="NACHT, LRR AND PYD DOMAINS-CONTAINING PROTEIN 4"/>
    <property type="match status" value="1"/>
</dbReference>
<dbReference type="SMART" id="SM01289">
    <property type="entry name" value="PYRIN"/>
    <property type="match status" value="1"/>
</dbReference>
<dbReference type="InterPro" id="IPR004020">
    <property type="entry name" value="DAPIN"/>
</dbReference>
<dbReference type="InterPro" id="IPR011029">
    <property type="entry name" value="DEATH-like_dom_sf"/>
</dbReference>
<dbReference type="EMBL" id="BAAFST010000007">
    <property type="protein sequence ID" value="GAB1291521.1"/>
    <property type="molecule type" value="Genomic_DNA"/>
</dbReference>
<evidence type="ECO:0000313" key="2">
    <source>
        <dbReference type="EMBL" id="GAB1291521.1"/>
    </source>
</evidence>
<feature type="domain" description="Pyrin" evidence="1">
    <location>
        <begin position="1"/>
        <end position="84"/>
    </location>
</feature>
<dbReference type="InterPro" id="IPR050637">
    <property type="entry name" value="NLRP_innate_immun_reg"/>
</dbReference>
<organism evidence="2 3">
    <name type="scientific">Apodemus speciosus</name>
    <name type="common">Large Japanese field mouse</name>
    <dbReference type="NCBI Taxonomy" id="105296"/>
    <lineage>
        <taxon>Eukaryota</taxon>
        <taxon>Metazoa</taxon>
        <taxon>Chordata</taxon>
        <taxon>Craniata</taxon>
        <taxon>Vertebrata</taxon>
        <taxon>Euteleostomi</taxon>
        <taxon>Mammalia</taxon>
        <taxon>Eutheria</taxon>
        <taxon>Euarchontoglires</taxon>
        <taxon>Glires</taxon>
        <taxon>Rodentia</taxon>
        <taxon>Myomorpha</taxon>
        <taxon>Muroidea</taxon>
        <taxon>Muridae</taxon>
        <taxon>Murinae</taxon>
        <taxon>Apodemus</taxon>
    </lineage>
</organism>
<proteinExistence type="predicted"/>
<name>A0ABQ0EXJ2_APOSI</name>
<protein>
    <submittedName>
        <fullName evidence="2">NACHT, LRR and PYD domains-containing protein 4E</fullName>
    </submittedName>
</protein>
<evidence type="ECO:0000313" key="3">
    <source>
        <dbReference type="Proteomes" id="UP001623349"/>
    </source>
</evidence>
<gene>
    <name evidence="2" type="ORF">APTSU1_000675100</name>
</gene>
<dbReference type="Proteomes" id="UP001623349">
    <property type="component" value="Unassembled WGS sequence"/>
</dbReference>
<sequence>MWYLEELNKKEFMKFKEFLKQEILHLGLKQISWTEVKKASREDLANLLLKHYEEKQAWDMTLKIFQKMSRKDLIEKAGREIAAQSYIKLI</sequence>
<accession>A0ABQ0EXJ2</accession>
<dbReference type="SUPFAM" id="SSF47986">
    <property type="entry name" value="DEATH domain"/>
    <property type="match status" value="1"/>
</dbReference>
<dbReference type="CDD" id="cd08320">
    <property type="entry name" value="Pyrin_NALPs"/>
    <property type="match status" value="1"/>
</dbReference>
<evidence type="ECO:0000259" key="1">
    <source>
        <dbReference type="PROSITE" id="PS50824"/>
    </source>
</evidence>
<dbReference type="Pfam" id="PF02758">
    <property type="entry name" value="PYRIN"/>
    <property type="match status" value="1"/>
</dbReference>
<comment type="caution">
    <text evidence="2">The sequence shown here is derived from an EMBL/GenBank/DDBJ whole genome shotgun (WGS) entry which is preliminary data.</text>
</comment>